<dbReference type="AlphaFoldDB" id="A0ABD5Z1G8"/>
<protein>
    <submittedName>
        <fullName evidence="2">Uncharacterized protein</fullName>
    </submittedName>
</protein>
<dbReference type="Proteomes" id="UP001596447">
    <property type="component" value="Unassembled WGS sequence"/>
</dbReference>
<feature type="region of interest" description="Disordered" evidence="1">
    <location>
        <begin position="1"/>
        <end position="21"/>
    </location>
</feature>
<sequence length="245" mass="27615">MGTLVLDIETASPFEEPPDGSNETAYYEWVAVGLAYADVLEDAPATQVLFRRGGWEDAYTADLFDRLLEWCDQRDIERILTYNGAWFDGTHLLNWAAEVDERTGSAFRPAIERLFEDHVDVALAAADEYADELWDDQHVLPDWKAYKLAGIDNAGVWYEDYRFPEGYLAEIDESAVQGKHVGRVLGTKYVENVDAGLEETSVHRELTRLLTDYGESDVADLIELYVSLGGPALDEQYRRPAPAIV</sequence>
<evidence type="ECO:0000256" key="1">
    <source>
        <dbReference type="SAM" id="MobiDB-lite"/>
    </source>
</evidence>
<name>A0ABD5Z1G8_9EURY</name>
<evidence type="ECO:0000313" key="2">
    <source>
        <dbReference type="EMBL" id="MFC7199017.1"/>
    </source>
</evidence>
<evidence type="ECO:0000313" key="3">
    <source>
        <dbReference type="Proteomes" id="UP001596447"/>
    </source>
</evidence>
<dbReference type="EMBL" id="JBHTAR010000011">
    <property type="protein sequence ID" value="MFC7199017.1"/>
    <property type="molecule type" value="Genomic_DNA"/>
</dbReference>
<organism evidence="2 3">
    <name type="scientific">Halospeciosus flavus</name>
    <dbReference type="NCBI Taxonomy" id="3032283"/>
    <lineage>
        <taxon>Archaea</taxon>
        <taxon>Methanobacteriati</taxon>
        <taxon>Methanobacteriota</taxon>
        <taxon>Stenosarchaea group</taxon>
        <taxon>Halobacteria</taxon>
        <taxon>Halobacteriales</taxon>
        <taxon>Halobacteriaceae</taxon>
        <taxon>Halospeciosus</taxon>
    </lineage>
</organism>
<dbReference type="RefSeq" id="WP_279528967.1">
    <property type="nucleotide sequence ID" value="NZ_CP122312.1"/>
</dbReference>
<reference evidence="2 3" key="1">
    <citation type="journal article" date="2019" name="Int. J. Syst. Evol. Microbiol.">
        <title>The Global Catalogue of Microorganisms (GCM) 10K type strain sequencing project: providing services to taxonomists for standard genome sequencing and annotation.</title>
        <authorList>
            <consortium name="The Broad Institute Genomics Platform"/>
            <consortium name="The Broad Institute Genome Sequencing Center for Infectious Disease"/>
            <person name="Wu L."/>
            <person name="Ma J."/>
        </authorList>
    </citation>
    <scope>NUCLEOTIDE SEQUENCE [LARGE SCALE GENOMIC DNA]</scope>
    <source>
        <strain evidence="2 3">XZGYJ-43</strain>
    </source>
</reference>
<proteinExistence type="predicted"/>
<keyword evidence="3" id="KW-1185">Reference proteome</keyword>
<accession>A0ABD5Z1G8</accession>
<comment type="caution">
    <text evidence="2">The sequence shown here is derived from an EMBL/GenBank/DDBJ whole genome shotgun (WGS) entry which is preliminary data.</text>
</comment>
<gene>
    <name evidence="2" type="ORF">ACFQJ9_06240</name>
</gene>